<dbReference type="EMBL" id="HBUF01623702">
    <property type="protein sequence ID" value="CAG6781595.1"/>
    <property type="molecule type" value="Transcribed_RNA"/>
</dbReference>
<dbReference type="AlphaFoldDB" id="A0A8D9BB50"/>
<protein>
    <submittedName>
        <fullName evidence="1">Uncharacterized protein</fullName>
    </submittedName>
</protein>
<accession>A0A8D9BB50</accession>
<reference evidence="1" key="1">
    <citation type="submission" date="2021-05" db="EMBL/GenBank/DDBJ databases">
        <authorList>
            <person name="Alioto T."/>
            <person name="Alioto T."/>
            <person name="Gomez Garrido J."/>
        </authorList>
    </citation>
    <scope>NUCLEOTIDE SEQUENCE</scope>
</reference>
<proteinExistence type="predicted"/>
<sequence length="171" mass="19343">MFEFIESIEFRLSLDMTRSILVSFDCMTMSLLSRTSWNCSTCSSVSEYFFALMAGLVSSFNISLLFDMTDAFLLSLLSRSSSIMLGRLCPPCVALSFLSSSSSSSSSILSMTSDVPRSYLSWCSTNSRSFFRKLSIWSSFRGSDDIVESMFGFFWMSCFCFTMFSKFHTLD</sequence>
<evidence type="ECO:0000313" key="1">
    <source>
        <dbReference type="EMBL" id="CAG6781595.1"/>
    </source>
</evidence>
<name>A0A8D9BB50_9HEMI</name>
<organism evidence="1">
    <name type="scientific">Cacopsylla melanoneura</name>
    <dbReference type="NCBI Taxonomy" id="428564"/>
    <lineage>
        <taxon>Eukaryota</taxon>
        <taxon>Metazoa</taxon>
        <taxon>Ecdysozoa</taxon>
        <taxon>Arthropoda</taxon>
        <taxon>Hexapoda</taxon>
        <taxon>Insecta</taxon>
        <taxon>Pterygota</taxon>
        <taxon>Neoptera</taxon>
        <taxon>Paraneoptera</taxon>
        <taxon>Hemiptera</taxon>
        <taxon>Sternorrhyncha</taxon>
        <taxon>Psylloidea</taxon>
        <taxon>Psyllidae</taxon>
        <taxon>Psyllinae</taxon>
        <taxon>Cacopsylla</taxon>
    </lineage>
</organism>